<feature type="compositionally biased region" description="Low complexity" evidence="1">
    <location>
        <begin position="293"/>
        <end position="303"/>
    </location>
</feature>
<dbReference type="PROSITE" id="PS50883">
    <property type="entry name" value="EAL"/>
    <property type="match status" value="1"/>
</dbReference>
<keyword evidence="6" id="KW-1185">Reference proteome</keyword>
<dbReference type="CDD" id="cd01949">
    <property type="entry name" value="GGDEF"/>
    <property type="match status" value="1"/>
</dbReference>
<feature type="region of interest" description="Disordered" evidence="1">
    <location>
        <begin position="58"/>
        <end position="77"/>
    </location>
</feature>
<comment type="caution">
    <text evidence="5">The sequence shown here is derived from an EMBL/GenBank/DDBJ whole genome shotgun (WGS) entry which is preliminary data.</text>
</comment>
<dbReference type="PROSITE" id="PS50112">
    <property type="entry name" value="PAS"/>
    <property type="match status" value="1"/>
</dbReference>
<evidence type="ECO:0000313" key="5">
    <source>
        <dbReference type="EMBL" id="TDG25205.1"/>
    </source>
</evidence>
<reference evidence="5 6" key="1">
    <citation type="submission" date="2019-03" db="EMBL/GenBank/DDBJ databases">
        <title>Paraburkholderia sp. 4M-K11, isolated from subtropical forest soil.</title>
        <authorList>
            <person name="Gao Z.-H."/>
            <person name="Qiu L.-H."/>
        </authorList>
    </citation>
    <scope>NUCLEOTIDE SEQUENCE [LARGE SCALE GENOMIC DNA]</scope>
    <source>
        <strain evidence="5 6">4M-K11</strain>
    </source>
</reference>
<dbReference type="Gene3D" id="3.30.70.270">
    <property type="match status" value="1"/>
</dbReference>
<evidence type="ECO:0000256" key="1">
    <source>
        <dbReference type="SAM" id="MobiDB-lite"/>
    </source>
</evidence>
<dbReference type="PROSITE" id="PS50887">
    <property type="entry name" value="GGDEF"/>
    <property type="match status" value="1"/>
</dbReference>
<sequence>MEANRITAPRPGWLRTVLDRLRPRAVRTGERHDARPGVPLACAHAAPPLPDAQSVPARAAAAGIGRPSGDEATASEAHPRAFEQTAAAVDFLVHVDRNLRFLYVSDASLRFAGYHREFLLGATLHDLVAPDDLARLDALFARALESGVVEKDTIDLVKALTYPLAVELRVQSSTRAGVDGFAVAGFDVSDWQRVQARLTHALHHDPLTGLPNQAALEPALERAQAEADRHGTPIALLLLDLDDYQRVNRALGYDAGDELLRETARRLTHLTQQGELIARTGSDEFAILITPQSASHSSSRSSSQGVPQRGGASFDVRGAAEALARRLLTSILQPYSFRDQPVHLAASIGIAFHPEQRPDGGESDAQPESTPLIRRADQALQQAKAAGGNSLMLHVPDDDPTDAQRLKLESDLHDGVRNGEFSLHFQPITSSATGGVVGVEALMRWQHPLHGLVPPSTFIPLAESVGLINYLGNWVLRAACMQLTQWDEQGIALQYVAVNVSPQQFRNPRFKESVEEAIGLTGIDPRRLVFEITESVLMQDPQHAVTLLEELTALGIRFAVDDFGTGYSSLAYLQRFPLSKLKIDRSFVVNLLTSRNDQAIVNAVVGLARTLELELVAEGVETEAQRELLTKMGCDHIQGWLVCKALPSEELSQRFESRTLHVHGVH</sequence>
<dbReference type="InterPro" id="IPR035965">
    <property type="entry name" value="PAS-like_dom_sf"/>
</dbReference>
<dbReference type="CDD" id="cd00130">
    <property type="entry name" value="PAS"/>
    <property type="match status" value="1"/>
</dbReference>
<dbReference type="SUPFAM" id="SSF55073">
    <property type="entry name" value="Nucleotide cyclase"/>
    <property type="match status" value="1"/>
</dbReference>
<evidence type="ECO:0000259" key="2">
    <source>
        <dbReference type="PROSITE" id="PS50112"/>
    </source>
</evidence>
<evidence type="ECO:0000313" key="6">
    <source>
        <dbReference type="Proteomes" id="UP000295722"/>
    </source>
</evidence>
<protein>
    <submittedName>
        <fullName evidence="5">GGDEF domain-containing protein</fullName>
    </submittedName>
</protein>
<dbReference type="CDD" id="cd01948">
    <property type="entry name" value="EAL"/>
    <property type="match status" value="1"/>
</dbReference>
<feature type="region of interest" description="Disordered" evidence="1">
    <location>
        <begin position="291"/>
        <end position="313"/>
    </location>
</feature>
<accession>A0A4R5MDM4</accession>
<feature type="domain" description="PAS" evidence="2">
    <location>
        <begin position="74"/>
        <end position="147"/>
    </location>
</feature>
<feature type="domain" description="EAL" evidence="3">
    <location>
        <begin position="405"/>
        <end position="659"/>
    </location>
</feature>
<dbReference type="SUPFAM" id="SSF55785">
    <property type="entry name" value="PYP-like sensor domain (PAS domain)"/>
    <property type="match status" value="1"/>
</dbReference>
<dbReference type="SUPFAM" id="SSF141868">
    <property type="entry name" value="EAL domain-like"/>
    <property type="match status" value="1"/>
</dbReference>
<gene>
    <name evidence="5" type="ORF">EYW47_04990</name>
</gene>
<dbReference type="Pfam" id="PF08448">
    <property type="entry name" value="PAS_4"/>
    <property type="match status" value="1"/>
</dbReference>
<dbReference type="InterPro" id="IPR052155">
    <property type="entry name" value="Biofilm_reg_signaling"/>
</dbReference>
<evidence type="ECO:0000259" key="4">
    <source>
        <dbReference type="PROSITE" id="PS50887"/>
    </source>
</evidence>
<dbReference type="InterPro" id="IPR001633">
    <property type="entry name" value="EAL_dom"/>
</dbReference>
<dbReference type="InterPro" id="IPR013656">
    <property type="entry name" value="PAS_4"/>
</dbReference>
<dbReference type="Pfam" id="PF00990">
    <property type="entry name" value="GGDEF"/>
    <property type="match status" value="1"/>
</dbReference>
<dbReference type="RefSeq" id="WP_133193771.1">
    <property type="nucleotide sequence ID" value="NZ_JBHUCW010000006.1"/>
</dbReference>
<dbReference type="InterPro" id="IPR043128">
    <property type="entry name" value="Rev_trsase/Diguanyl_cyclase"/>
</dbReference>
<proteinExistence type="predicted"/>
<feature type="domain" description="GGDEF" evidence="4">
    <location>
        <begin position="232"/>
        <end position="396"/>
    </location>
</feature>
<dbReference type="SMART" id="SM00052">
    <property type="entry name" value="EAL"/>
    <property type="match status" value="1"/>
</dbReference>
<dbReference type="InterPro" id="IPR029787">
    <property type="entry name" value="Nucleotide_cyclase"/>
</dbReference>
<dbReference type="SMART" id="SM00267">
    <property type="entry name" value="GGDEF"/>
    <property type="match status" value="1"/>
</dbReference>
<dbReference type="NCBIfam" id="TIGR00254">
    <property type="entry name" value="GGDEF"/>
    <property type="match status" value="1"/>
</dbReference>
<dbReference type="AlphaFoldDB" id="A0A4R5MDM4"/>
<name>A0A4R5MDM4_9BURK</name>
<dbReference type="SMART" id="SM00091">
    <property type="entry name" value="PAS"/>
    <property type="match status" value="1"/>
</dbReference>
<dbReference type="PANTHER" id="PTHR44757:SF2">
    <property type="entry name" value="BIOFILM ARCHITECTURE MAINTENANCE PROTEIN MBAA"/>
    <property type="match status" value="1"/>
</dbReference>
<dbReference type="OrthoDB" id="9813903at2"/>
<dbReference type="EMBL" id="SMRP01000002">
    <property type="protein sequence ID" value="TDG25205.1"/>
    <property type="molecule type" value="Genomic_DNA"/>
</dbReference>
<dbReference type="Pfam" id="PF00563">
    <property type="entry name" value="EAL"/>
    <property type="match status" value="1"/>
</dbReference>
<organism evidence="5 6">
    <name type="scientific">Paraburkholderia silviterrae</name>
    <dbReference type="NCBI Taxonomy" id="2528715"/>
    <lineage>
        <taxon>Bacteria</taxon>
        <taxon>Pseudomonadati</taxon>
        <taxon>Pseudomonadota</taxon>
        <taxon>Betaproteobacteria</taxon>
        <taxon>Burkholderiales</taxon>
        <taxon>Burkholderiaceae</taxon>
        <taxon>Paraburkholderia</taxon>
    </lineage>
</organism>
<dbReference type="PANTHER" id="PTHR44757">
    <property type="entry name" value="DIGUANYLATE CYCLASE DGCP"/>
    <property type="match status" value="1"/>
</dbReference>
<dbReference type="InterPro" id="IPR000014">
    <property type="entry name" value="PAS"/>
</dbReference>
<dbReference type="InterPro" id="IPR035919">
    <property type="entry name" value="EAL_sf"/>
</dbReference>
<dbReference type="FunFam" id="3.20.20.450:FF:000001">
    <property type="entry name" value="Cyclic di-GMP phosphodiesterase yahA"/>
    <property type="match status" value="1"/>
</dbReference>
<dbReference type="Gene3D" id="3.20.20.450">
    <property type="entry name" value="EAL domain"/>
    <property type="match status" value="1"/>
</dbReference>
<dbReference type="InterPro" id="IPR000160">
    <property type="entry name" value="GGDEF_dom"/>
</dbReference>
<evidence type="ECO:0000259" key="3">
    <source>
        <dbReference type="PROSITE" id="PS50883"/>
    </source>
</evidence>
<dbReference type="Gene3D" id="3.30.450.20">
    <property type="entry name" value="PAS domain"/>
    <property type="match status" value="1"/>
</dbReference>
<dbReference type="Proteomes" id="UP000295722">
    <property type="component" value="Unassembled WGS sequence"/>
</dbReference>
<dbReference type="NCBIfam" id="TIGR00229">
    <property type="entry name" value="sensory_box"/>
    <property type="match status" value="1"/>
</dbReference>